<proteinExistence type="predicted"/>
<sequence length="331" mass="35711">MRDRSVTQGVTVARPLLPLEKEDVYAVAHACGVPYFKDSTPSWSTRGRLRNELLPLLRDVYGAGCPRHVLRLALDSDSVRDLADSRIFGSFRATVTTHTLGTRAELGAHRDESDFFWKTSMRDLATRSGRGQLSAKALGVLLARLRGDAGGGGTSNAISPRSPSAPSPRSRPKSKGPPVAGWLELKKGWRAYLSAAGVLYLFDDAPFDPPPDEGASVRVDQARGDPQRLGHWDVEAFYDSDDDDDAPDGAALDRFFATGAFTYAVDAPPGEALRLASSGLRKYKPIQRLDDLTKSPKLRGAVPVAAPPSKPKADVVRVRVTATFVPPPKAA</sequence>
<evidence type="ECO:0000256" key="1">
    <source>
        <dbReference type="ARBA" id="ARBA00022598"/>
    </source>
</evidence>
<dbReference type="OrthoDB" id="434144at2759"/>
<evidence type="ECO:0008006" key="8">
    <source>
        <dbReference type="Google" id="ProtNLM"/>
    </source>
</evidence>
<dbReference type="AlphaFoldDB" id="F0XWK3"/>
<evidence type="ECO:0000256" key="3">
    <source>
        <dbReference type="ARBA" id="ARBA00022741"/>
    </source>
</evidence>
<name>F0XWK3_AURAN</name>
<feature type="region of interest" description="Disordered" evidence="5">
    <location>
        <begin position="150"/>
        <end position="179"/>
    </location>
</feature>
<dbReference type="PANTHER" id="PTHR43033">
    <property type="entry name" value="TRNA(ILE)-LYSIDINE SYNTHASE-RELATED"/>
    <property type="match status" value="1"/>
</dbReference>
<dbReference type="Proteomes" id="UP000002729">
    <property type="component" value="Unassembled WGS sequence"/>
</dbReference>
<dbReference type="eggNOG" id="ENOG502QS82">
    <property type="taxonomic scope" value="Eukaryota"/>
</dbReference>
<dbReference type="GeneID" id="20223203"/>
<evidence type="ECO:0000256" key="2">
    <source>
        <dbReference type="ARBA" id="ARBA00022694"/>
    </source>
</evidence>
<dbReference type="PANTHER" id="PTHR43033:SF3">
    <property type="entry name" value="TRNA(ILE)-LYSIDINE SYNTHETASE"/>
    <property type="match status" value="1"/>
</dbReference>
<dbReference type="RefSeq" id="XP_009032427.1">
    <property type="nucleotide sequence ID" value="XM_009034179.1"/>
</dbReference>
<keyword evidence="1" id="KW-0436">Ligase</keyword>
<evidence type="ECO:0000256" key="5">
    <source>
        <dbReference type="SAM" id="MobiDB-lite"/>
    </source>
</evidence>
<dbReference type="InterPro" id="IPR014729">
    <property type="entry name" value="Rossmann-like_a/b/a_fold"/>
</dbReference>
<protein>
    <recommendedName>
        <fullName evidence="8">tRNA(Ile)-2-lysyl-cytidine synthase</fullName>
    </recommendedName>
</protein>
<gene>
    <name evidence="6" type="ORF">AURANDRAFT_60858</name>
</gene>
<reference evidence="6 7" key="1">
    <citation type="journal article" date="2011" name="Proc. Natl. Acad. Sci. U.S.A.">
        <title>Niche of harmful alga Aureococcus anophagefferens revealed through ecogenomics.</title>
        <authorList>
            <person name="Gobler C.J."/>
            <person name="Berry D.L."/>
            <person name="Dyhrman S.T."/>
            <person name="Wilhelm S.W."/>
            <person name="Salamov A."/>
            <person name="Lobanov A.V."/>
            <person name="Zhang Y."/>
            <person name="Collier J.L."/>
            <person name="Wurch L.L."/>
            <person name="Kustka A.B."/>
            <person name="Dill B.D."/>
            <person name="Shah M."/>
            <person name="VerBerkmoes N.C."/>
            <person name="Kuo A."/>
            <person name="Terry A."/>
            <person name="Pangilinan J."/>
            <person name="Lindquist E.A."/>
            <person name="Lucas S."/>
            <person name="Paulsen I.T."/>
            <person name="Hattenrath-Lehmann T.K."/>
            <person name="Talmage S.C."/>
            <person name="Walker E.A."/>
            <person name="Koch F."/>
            <person name="Burson A.M."/>
            <person name="Marcoval M.A."/>
            <person name="Tang Y.Z."/>
            <person name="Lecleir G.R."/>
            <person name="Coyne K.J."/>
            <person name="Berg G.M."/>
            <person name="Bertrand E.M."/>
            <person name="Saito M.A."/>
            <person name="Gladyshev V.N."/>
            <person name="Grigoriev I.V."/>
        </authorList>
    </citation>
    <scope>NUCLEOTIDE SEQUENCE [LARGE SCALE GENOMIC DNA]</scope>
    <source>
        <strain evidence="7">CCMP 1984</strain>
    </source>
</reference>
<dbReference type="SUPFAM" id="SSF52402">
    <property type="entry name" value="Adenine nucleotide alpha hydrolases-like"/>
    <property type="match status" value="1"/>
</dbReference>
<evidence type="ECO:0000256" key="4">
    <source>
        <dbReference type="ARBA" id="ARBA00022840"/>
    </source>
</evidence>
<accession>F0XWK3</accession>
<keyword evidence="3" id="KW-0547">Nucleotide-binding</keyword>
<dbReference type="InParanoid" id="F0XWK3"/>
<keyword evidence="4" id="KW-0067">ATP-binding</keyword>
<organism evidence="7">
    <name type="scientific">Aureococcus anophagefferens</name>
    <name type="common">Harmful bloom alga</name>
    <dbReference type="NCBI Taxonomy" id="44056"/>
    <lineage>
        <taxon>Eukaryota</taxon>
        <taxon>Sar</taxon>
        <taxon>Stramenopiles</taxon>
        <taxon>Ochrophyta</taxon>
        <taxon>Pelagophyceae</taxon>
        <taxon>Pelagomonadales</taxon>
        <taxon>Pelagomonadaceae</taxon>
        <taxon>Aureococcus</taxon>
    </lineage>
</organism>
<evidence type="ECO:0000313" key="7">
    <source>
        <dbReference type="Proteomes" id="UP000002729"/>
    </source>
</evidence>
<dbReference type="KEGG" id="aaf:AURANDRAFT_60858"/>
<keyword evidence="7" id="KW-1185">Reference proteome</keyword>
<keyword evidence="2" id="KW-0819">tRNA processing</keyword>
<dbReference type="GO" id="GO:0016879">
    <property type="term" value="F:ligase activity, forming carbon-nitrogen bonds"/>
    <property type="evidence" value="ECO:0007669"/>
    <property type="project" value="InterPro"/>
</dbReference>
<dbReference type="EMBL" id="GL833120">
    <property type="protein sequence ID" value="EGB12786.1"/>
    <property type="molecule type" value="Genomic_DNA"/>
</dbReference>
<dbReference type="Gene3D" id="3.40.50.620">
    <property type="entry name" value="HUPs"/>
    <property type="match status" value="1"/>
</dbReference>
<evidence type="ECO:0000313" key="6">
    <source>
        <dbReference type="EMBL" id="EGB12786.1"/>
    </source>
</evidence>
<feature type="compositionally biased region" description="Low complexity" evidence="5">
    <location>
        <begin position="159"/>
        <end position="168"/>
    </location>
</feature>
<dbReference type="GO" id="GO:0005524">
    <property type="term" value="F:ATP binding"/>
    <property type="evidence" value="ECO:0007669"/>
    <property type="project" value="UniProtKB-KW"/>
</dbReference>
<dbReference type="InterPro" id="IPR012094">
    <property type="entry name" value="tRNA_Ile_lys_synt"/>
</dbReference>
<dbReference type="GO" id="GO:0008033">
    <property type="term" value="P:tRNA processing"/>
    <property type="evidence" value="ECO:0007669"/>
    <property type="project" value="UniProtKB-KW"/>
</dbReference>